<reference evidence="2 3" key="1">
    <citation type="submission" date="2024-08" db="EMBL/GenBank/DDBJ databases">
        <authorList>
            <person name="Cucini C."/>
            <person name="Frati F."/>
        </authorList>
    </citation>
    <scope>NUCLEOTIDE SEQUENCE [LARGE SCALE GENOMIC DNA]</scope>
</reference>
<organism evidence="2 3">
    <name type="scientific">Orchesella dallaii</name>
    <dbReference type="NCBI Taxonomy" id="48710"/>
    <lineage>
        <taxon>Eukaryota</taxon>
        <taxon>Metazoa</taxon>
        <taxon>Ecdysozoa</taxon>
        <taxon>Arthropoda</taxon>
        <taxon>Hexapoda</taxon>
        <taxon>Collembola</taxon>
        <taxon>Entomobryomorpha</taxon>
        <taxon>Entomobryoidea</taxon>
        <taxon>Orchesellidae</taxon>
        <taxon>Orchesellinae</taxon>
        <taxon>Orchesella</taxon>
    </lineage>
</organism>
<sequence length="93" mass="10697">MGSADMDSNFFILPHNQKKLPPSFYRFCQVDNVQEELEPVQAQLTPPEKMEKVKGKSKRPRGSPIPEEVAEIDESITGIVSTYKKYWEKEVLI</sequence>
<evidence type="ECO:0000313" key="2">
    <source>
        <dbReference type="EMBL" id="CAL8127182.1"/>
    </source>
</evidence>
<name>A0ABP1RE61_9HEXA</name>
<accession>A0ABP1RE61</accession>
<proteinExistence type="predicted"/>
<evidence type="ECO:0000256" key="1">
    <source>
        <dbReference type="SAM" id="MobiDB-lite"/>
    </source>
</evidence>
<protein>
    <submittedName>
        <fullName evidence="2">Uncharacterized protein</fullName>
    </submittedName>
</protein>
<dbReference type="EMBL" id="CAXLJM020000072">
    <property type="protein sequence ID" value="CAL8127182.1"/>
    <property type="molecule type" value="Genomic_DNA"/>
</dbReference>
<gene>
    <name evidence="2" type="ORF">ODALV1_LOCUS21730</name>
</gene>
<dbReference type="Proteomes" id="UP001642540">
    <property type="component" value="Unassembled WGS sequence"/>
</dbReference>
<keyword evidence="3" id="KW-1185">Reference proteome</keyword>
<evidence type="ECO:0000313" key="3">
    <source>
        <dbReference type="Proteomes" id="UP001642540"/>
    </source>
</evidence>
<comment type="caution">
    <text evidence="2">The sequence shown here is derived from an EMBL/GenBank/DDBJ whole genome shotgun (WGS) entry which is preliminary data.</text>
</comment>
<feature type="region of interest" description="Disordered" evidence="1">
    <location>
        <begin position="41"/>
        <end position="66"/>
    </location>
</feature>